<protein>
    <submittedName>
        <fullName evidence="2">Uncharacterized protein</fullName>
    </submittedName>
</protein>
<dbReference type="AlphaFoldDB" id="A0AAW0B906"/>
<proteinExistence type="predicted"/>
<dbReference type="EMBL" id="JAWWNJ010000037">
    <property type="protein sequence ID" value="KAK7022603.1"/>
    <property type="molecule type" value="Genomic_DNA"/>
</dbReference>
<comment type="caution">
    <text evidence="2">The sequence shown here is derived from an EMBL/GenBank/DDBJ whole genome shotgun (WGS) entry which is preliminary data.</text>
</comment>
<reference evidence="2 3" key="1">
    <citation type="journal article" date="2024" name="J Genomics">
        <title>Draft genome sequencing and assembly of Favolaschia claudopus CIRM-BRFM 2984 isolated from oak limbs.</title>
        <authorList>
            <person name="Navarro D."/>
            <person name="Drula E."/>
            <person name="Chaduli D."/>
            <person name="Cazenave R."/>
            <person name="Ahrendt S."/>
            <person name="Wang J."/>
            <person name="Lipzen A."/>
            <person name="Daum C."/>
            <person name="Barry K."/>
            <person name="Grigoriev I.V."/>
            <person name="Favel A."/>
            <person name="Rosso M.N."/>
            <person name="Martin F."/>
        </authorList>
    </citation>
    <scope>NUCLEOTIDE SEQUENCE [LARGE SCALE GENOMIC DNA]</scope>
    <source>
        <strain evidence="2 3">CIRM-BRFM 2984</strain>
    </source>
</reference>
<keyword evidence="3" id="KW-1185">Reference proteome</keyword>
<dbReference type="Proteomes" id="UP001362999">
    <property type="component" value="Unassembled WGS sequence"/>
</dbReference>
<evidence type="ECO:0000313" key="2">
    <source>
        <dbReference type="EMBL" id="KAK7022603.1"/>
    </source>
</evidence>
<feature type="region of interest" description="Disordered" evidence="1">
    <location>
        <begin position="355"/>
        <end position="415"/>
    </location>
</feature>
<evidence type="ECO:0000313" key="3">
    <source>
        <dbReference type="Proteomes" id="UP001362999"/>
    </source>
</evidence>
<gene>
    <name evidence="2" type="ORF">R3P38DRAFT_3317717</name>
</gene>
<sequence>MEPRRMREEPRRKWTWRNLCFESKFEGSLAVKNGVDLLRNSVDVEELGPFDGRVGAHIQLGHTPCFITTNADYIPELLPTASDHLQLRRDMRYGPDDPTVWPQQYSVEFCHLGAIPRPPSAEADFQIQAIMWWDPHPEDFVSTDSGLTVTRGLGKLTHTRSSRFVKPVETLLKECAEYQKGIVSPAKISPIITGLAQSMKLALERLRMLPSTYPRMLIEVTTLQRCYLELWGALRYMSVYKPRMDSLDAPSLPAGKGLPDECVGVFTSDPAIAQQFHKARIPYWLIRPLTAFHLENIVSVVKPVQASSAIVLVPAEGFAPVPVGPKLEDRLRSLHLCTRSTPWYTNPFATVPAVPSPVQPIAGPSQPRIQPSSSSSPAPARAPSPPRQHAPSNRSSHSRSPAKPPKGPPKEERNKFEVFDSPYMPTVIPSWAISLAQIDRSHPPTSGADQRNVYVYPEPAILVSAADDGRRRMMLHHYQLIRDALIYRFGDPNISVLTAQQWRDILQGKIQRQGKAGSRAEARTAVIETVLAPAMRACGLEELTGFPVDPQNAPPTEVNRARELVWEAAEYGFRYELLALDERASGIQRPDECRQCFPGQALVGFNITQSKEGFAAADSHERRVYLLRLAKLMLDWKTPDRSPLLTPALQQPESTVETRALEDAVTRYYTKSFYDLFGRAAIVPMRIDHELGQ</sequence>
<evidence type="ECO:0000256" key="1">
    <source>
        <dbReference type="SAM" id="MobiDB-lite"/>
    </source>
</evidence>
<name>A0AAW0B906_9AGAR</name>
<feature type="compositionally biased region" description="Low complexity" evidence="1">
    <location>
        <begin position="364"/>
        <end position="379"/>
    </location>
</feature>
<accession>A0AAW0B906</accession>
<organism evidence="2 3">
    <name type="scientific">Favolaschia claudopus</name>
    <dbReference type="NCBI Taxonomy" id="2862362"/>
    <lineage>
        <taxon>Eukaryota</taxon>
        <taxon>Fungi</taxon>
        <taxon>Dikarya</taxon>
        <taxon>Basidiomycota</taxon>
        <taxon>Agaricomycotina</taxon>
        <taxon>Agaricomycetes</taxon>
        <taxon>Agaricomycetidae</taxon>
        <taxon>Agaricales</taxon>
        <taxon>Marasmiineae</taxon>
        <taxon>Mycenaceae</taxon>
        <taxon>Favolaschia</taxon>
    </lineage>
</organism>